<keyword evidence="1" id="KW-0472">Membrane</keyword>
<evidence type="ECO:0000256" key="1">
    <source>
        <dbReference type="SAM" id="Phobius"/>
    </source>
</evidence>
<name>A0A0N4ZGN5_PARTI</name>
<keyword evidence="1" id="KW-0812">Transmembrane</keyword>
<dbReference type="WBParaSite" id="PTRK_0000694200.1">
    <property type="protein sequence ID" value="PTRK_0000694200.1"/>
    <property type="gene ID" value="PTRK_0000694200"/>
</dbReference>
<sequence length="557" mass="64525">MSNSKTYASNSRHNKDIKALDYIILRNVPIIKIDVTDHNPEEHGLLFDKYQPSPIQTIILNYEKNVYLKESQHASCHLSFCEIGLIFYHNSEKGQDIVNKKVTDFAMVLYVMLTSDEAKFHPFVTSGIEYASFRKRHILAPIYPQTKYEGNFIFGEIEYVDETKLKVGFKLDKKYDSTDISVGTIGNINENIVCLSTNSEKDYFHFTYNDINKDNIEMNYINLQSNKKPSIYHGDIIYIYPSSSQTLDKLSKDGYNFPYRHETSNHYPPITDVSCVKNVPPLSAEMKLFTDNGEELILKKNEKFLNSKTLYVNKTLLDRTFNIYCKIVPTFKTQKFNIDNFYDKTFKTHFISEDSSGNPTTITNLRLSKNLENFGLYKCIFQSAFGGSLHNDHNLIENLSKIYILPSDDKAFIKDEIWENINKVVIKCDSKVKNYGIYDDMEIIINGKSMFRNSDSKAREYFVKDDKHIIFKYNLFNGTDSNIKNIVYICKYKTDTEISFTRQFNGTIIQSGEGPGSNKIFLYIGLMAGFVILVIIILASVVYVVRKRKLKRLRRKN</sequence>
<keyword evidence="1" id="KW-1133">Transmembrane helix</keyword>
<dbReference type="AlphaFoldDB" id="A0A0N4ZGN5"/>
<protein>
    <submittedName>
        <fullName evidence="3">Ig-like domain-containing protein</fullName>
    </submittedName>
</protein>
<accession>A0A0N4ZGN5</accession>
<dbReference type="Proteomes" id="UP000038045">
    <property type="component" value="Unplaced"/>
</dbReference>
<feature type="transmembrane region" description="Helical" evidence="1">
    <location>
        <begin position="520"/>
        <end position="545"/>
    </location>
</feature>
<proteinExistence type="predicted"/>
<organism evidence="2 3">
    <name type="scientific">Parastrongyloides trichosuri</name>
    <name type="common">Possum-specific nematode worm</name>
    <dbReference type="NCBI Taxonomy" id="131310"/>
    <lineage>
        <taxon>Eukaryota</taxon>
        <taxon>Metazoa</taxon>
        <taxon>Ecdysozoa</taxon>
        <taxon>Nematoda</taxon>
        <taxon>Chromadorea</taxon>
        <taxon>Rhabditida</taxon>
        <taxon>Tylenchina</taxon>
        <taxon>Panagrolaimomorpha</taxon>
        <taxon>Strongyloidoidea</taxon>
        <taxon>Strongyloididae</taxon>
        <taxon>Parastrongyloides</taxon>
    </lineage>
</organism>
<reference evidence="3" key="1">
    <citation type="submission" date="2017-02" db="UniProtKB">
        <authorList>
            <consortium name="WormBaseParasite"/>
        </authorList>
    </citation>
    <scope>IDENTIFICATION</scope>
</reference>
<evidence type="ECO:0000313" key="3">
    <source>
        <dbReference type="WBParaSite" id="PTRK_0000694200.1"/>
    </source>
</evidence>
<evidence type="ECO:0000313" key="2">
    <source>
        <dbReference type="Proteomes" id="UP000038045"/>
    </source>
</evidence>
<keyword evidence="2" id="KW-1185">Reference proteome</keyword>